<dbReference type="Proteomes" id="UP000192907">
    <property type="component" value="Unassembled WGS sequence"/>
</dbReference>
<proteinExistence type="predicted"/>
<gene>
    <name evidence="1" type="ORF">SAMN06296036_12772</name>
</gene>
<keyword evidence="2" id="KW-1185">Reference proteome</keyword>
<sequence length="247" mass="28239">MTIETQIQDDIRAGQLRSDIIDINSYFPEATSLINQVYCLWKDVWHDVFAQSGSMESLNPDDLFRQNRCLVLRHNDDIIGFNFLTLFDGSNALHKDAAYVRGVFKALENDAEIFSGKRFSTIEYLTVCPKFRKLYPGISLGETLIRLSVLESRQWDMDFVLGTTRKDIGVTKIAIRAGFHKTNKTIPKCNYECDIVYFNNKLSSPPSDPLASIVHSLYTKGNQYKFQDKRISHELNIAVTPSRTVQV</sequence>
<protein>
    <recommendedName>
        <fullName evidence="3">N-acetyltransferase domain-containing protein</fullName>
    </recommendedName>
</protein>
<organism evidence="1 2">
    <name type="scientific">Pseudobacteriovorax antillogorgiicola</name>
    <dbReference type="NCBI Taxonomy" id="1513793"/>
    <lineage>
        <taxon>Bacteria</taxon>
        <taxon>Pseudomonadati</taxon>
        <taxon>Bdellovibrionota</taxon>
        <taxon>Oligoflexia</taxon>
        <taxon>Oligoflexales</taxon>
        <taxon>Pseudobacteriovoracaceae</taxon>
        <taxon>Pseudobacteriovorax</taxon>
    </lineage>
</organism>
<evidence type="ECO:0000313" key="2">
    <source>
        <dbReference type="Proteomes" id="UP000192907"/>
    </source>
</evidence>
<evidence type="ECO:0000313" key="1">
    <source>
        <dbReference type="EMBL" id="SMF73150.1"/>
    </source>
</evidence>
<reference evidence="2" key="1">
    <citation type="submission" date="2017-04" db="EMBL/GenBank/DDBJ databases">
        <authorList>
            <person name="Varghese N."/>
            <person name="Submissions S."/>
        </authorList>
    </citation>
    <scope>NUCLEOTIDE SEQUENCE [LARGE SCALE GENOMIC DNA]</scope>
    <source>
        <strain evidence="2">RKEM611</strain>
    </source>
</reference>
<accession>A0A1Y6CR97</accession>
<dbReference type="AlphaFoldDB" id="A0A1Y6CR97"/>
<dbReference type="RefSeq" id="WP_132324483.1">
    <property type="nucleotide sequence ID" value="NZ_FWZT01000027.1"/>
</dbReference>
<dbReference type="EMBL" id="FWZT01000027">
    <property type="protein sequence ID" value="SMF73150.1"/>
    <property type="molecule type" value="Genomic_DNA"/>
</dbReference>
<dbReference type="STRING" id="1513793.SAMN06296036_12772"/>
<evidence type="ECO:0008006" key="3">
    <source>
        <dbReference type="Google" id="ProtNLM"/>
    </source>
</evidence>
<name>A0A1Y6CR97_9BACT</name>